<dbReference type="GeneID" id="5235344"/>
<gene>
    <name evidence="4" type="ORF">LELG_00089</name>
</gene>
<organism evidence="4 5">
    <name type="scientific">Lodderomyces elongisporus (strain ATCC 11503 / CBS 2605 / JCM 1781 / NBRC 1676 / NRRL YB-4239)</name>
    <name type="common">Yeast</name>
    <name type="synonym">Saccharomyces elongisporus</name>
    <dbReference type="NCBI Taxonomy" id="379508"/>
    <lineage>
        <taxon>Eukaryota</taxon>
        <taxon>Fungi</taxon>
        <taxon>Dikarya</taxon>
        <taxon>Ascomycota</taxon>
        <taxon>Saccharomycotina</taxon>
        <taxon>Pichiomycetes</taxon>
        <taxon>Debaryomycetaceae</taxon>
        <taxon>Candida/Lodderomyces clade</taxon>
        <taxon>Lodderomyces</taxon>
    </lineage>
</organism>
<dbReference type="STRING" id="379508.A5DRV3"/>
<dbReference type="PANTHER" id="PTHR13107:SF0">
    <property type="entry name" value="N6-ADENOSINE-METHYLTRANSFERASE NON-CATALYTIC SUBUNIT"/>
    <property type="match status" value="1"/>
</dbReference>
<dbReference type="OrthoDB" id="14833at2759"/>
<dbReference type="HOGENOM" id="CLU_046318_0_0_1"/>
<protein>
    <submittedName>
        <fullName evidence="4">Karyogamy protein KAR4</fullName>
    </submittedName>
</protein>
<dbReference type="InterPro" id="IPR007757">
    <property type="entry name" value="MT-A70-like"/>
</dbReference>
<evidence type="ECO:0000256" key="2">
    <source>
        <dbReference type="ARBA" id="ARBA00023242"/>
    </source>
</evidence>
<dbReference type="OMA" id="FNSELYQ"/>
<evidence type="ECO:0000256" key="3">
    <source>
        <dbReference type="PROSITE-ProRule" id="PRU00489"/>
    </source>
</evidence>
<evidence type="ECO:0000313" key="4">
    <source>
        <dbReference type="EMBL" id="EDK41911.1"/>
    </source>
</evidence>
<keyword evidence="2" id="KW-0539">Nucleus</keyword>
<comment type="similarity">
    <text evidence="3">Belongs to the MT-A70-like family.</text>
</comment>
<dbReference type="FunCoup" id="A5DRV3">
    <property type="interactions" value="1008"/>
</dbReference>
<proteinExistence type="inferred from homology"/>
<dbReference type="eggNOG" id="KOG2097">
    <property type="taxonomic scope" value="Eukaryota"/>
</dbReference>
<name>A5DRV3_LODEL</name>
<keyword evidence="5" id="KW-1185">Reference proteome</keyword>
<dbReference type="VEuPathDB" id="FungiDB:LELG_00089"/>
<sequence>MYTYNKFGLRSSSSSSSISSIANSVSLVTKPPTSRATSSSSLRLKIAQDKAQREEDTFVSSDSSTVAATTPALIDYTNHYIHTGEHSTKFIRNVENPFDGYPKLEKLHQLKRQQIQKHATKAYGVRCSTDKIVPTLNKWIDKHELKFNVIMIGALVENQFILPLLNKLPIHKLCSKPGFLFIWSTAQKIQELTTLLNNDNFNRKFRRSEELIFLPIDEDSPYYPKQTDSMYEKSVLEKQQWHCWMCITGTVRRSTDNDLIHCNVDTDLQIESPSLTSPSSPKPQGKNACPEQIYKVAENFSNSNRRLHIIPSRLGYDTHIKLRPGWIIMGPDVLVNNFKPEEYKEELIKKSIVKYKQFGSGGSNGFGSIGDGNGRGINEINGAKTKSVCPPPTAQYLVPQTNEIEDLRPKSPGVMVKSS</sequence>
<comment type="subcellular location">
    <subcellularLocation>
        <location evidence="1">Nucleus</location>
    </subcellularLocation>
</comment>
<dbReference type="PROSITE" id="PS51592">
    <property type="entry name" value="SAM_MTA70L_2"/>
    <property type="match status" value="1"/>
</dbReference>
<evidence type="ECO:0000313" key="5">
    <source>
        <dbReference type="Proteomes" id="UP000001996"/>
    </source>
</evidence>
<dbReference type="GO" id="GO:0036396">
    <property type="term" value="C:RNA N6-methyladenosine methyltransferase complex"/>
    <property type="evidence" value="ECO:0007669"/>
    <property type="project" value="TreeGrafter"/>
</dbReference>
<dbReference type="GO" id="GO:0003729">
    <property type="term" value="F:mRNA binding"/>
    <property type="evidence" value="ECO:0007669"/>
    <property type="project" value="TreeGrafter"/>
</dbReference>
<reference evidence="4 5" key="1">
    <citation type="journal article" date="2009" name="Nature">
        <title>Evolution of pathogenicity and sexual reproduction in eight Candida genomes.</title>
        <authorList>
            <person name="Butler G."/>
            <person name="Rasmussen M.D."/>
            <person name="Lin M.F."/>
            <person name="Santos M.A."/>
            <person name="Sakthikumar S."/>
            <person name="Munro C.A."/>
            <person name="Rheinbay E."/>
            <person name="Grabherr M."/>
            <person name="Forche A."/>
            <person name="Reedy J.L."/>
            <person name="Agrafioti I."/>
            <person name="Arnaud M.B."/>
            <person name="Bates S."/>
            <person name="Brown A.J."/>
            <person name="Brunke S."/>
            <person name="Costanzo M.C."/>
            <person name="Fitzpatrick D.A."/>
            <person name="de Groot P.W."/>
            <person name="Harris D."/>
            <person name="Hoyer L.L."/>
            <person name="Hube B."/>
            <person name="Klis F.M."/>
            <person name="Kodira C."/>
            <person name="Lennard N."/>
            <person name="Logue M.E."/>
            <person name="Martin R."/>
            <person name="Neiman A.M."/>
            <person name="Nikolaou E."/>
            <person name="Quail M.A."/>
            <person name="Quinn J."/>
            <person name="Santos M.C."/>
            <person name="Schmitzberger F.F."/>
            <person name="Sherlock G."/>
            <person name="Shah P."/>
            <person name="Silverstein K.A."/>
            <person name="Skrzypek M.S."/>
            <person name="Soll D."/>
            <person name="Staggs R."/>
            <person name="Stansfield I."/>
            <person name="Stumpf M.P."/>
            <person name="Sudbery P.E."/>
            <person name="Srikantha T."/>
            <person name="Zeng Q."/>
            <person name="Berman J."/>
            <person name="Berriman M."/>
            <person name="Heitman J."/>
            <person name="Gow N.A."/>
            <person name="Lorenz M.C."/>
            <person name="Birren B.W."/>
            <person name="Kellis M."/>
            <person name="Cuomo C.A."/>
        </authorList>
    </citation>
    <scope>NUCLEOTIDE SEQUENCE [LARGE SCALE GENOMIC DNA]</scope>
    <source>
        <strain evidence="5">ATCC 11503 / BCRC 21390 / CBS 2605 / JCM 1781 / NBRC 1676 / NRRL YB-4239</strain>
    </source>
</reference>
<dbReference type="Pfam" id="PF05063">
    <property type="entry name" value="MT-A70"/>
    <property type="match status" value="1"/>
</dbReference>
<dbReference type="EMBL" id="CH981524">
    <property type="protein sequence ID" value="EDK41911.1"/>
    <property type="molecule type" value="Genomic_DNA"/>
</dbReference>
<dbReference type="KEGG" id="lel:PVL30_000087"/>
<accession>A5DRV3</accession>
<dbReference type="GO" id="GO:0005634">
    <property type="term" value="C:nucleus"/>
    <property type="evidence" value="ECO:0007669"/>
    <property type="project" value="UniProtKB-SubCell"/>
</dbReference>
<dbReference type="Proteomes" id="UP000001996">
    <property type="component" value="Unassembled WGS sequence"/>
</dbReference>
<dbReference type="PROSITE" id="PS51143">
    <property type="entry name" value="MT_A70"/>
    <property type="match status" value="1"/>
</dbReference>
<dbReference type="InParanoid" id="A5DRV3"/>
<dbReference type="InterPro" id="IPR045123">
    <property type="entry name" value="METTL14-like"/>
</dbReference>
<dbReference type="PANTHER" id="PTHR13107">
    <property type="entry name" value="N6-ADENOSINE-METHYLTRANSFERASE NON-CATALYTIC SUBUNIT"/>
    <property type="match status" value="1"/>
</dbReference>
<evidence type="ECO:0000256" key="1">
    <source>
        <dbReference type="ARBA" id="ARBA00004123"/>
    </source>
</evidence>
<dbReference type="AlphaFoldDB" id="A5DRV3"/>